<name>A0A0N5CLV0_THECL</name>
<evidence type="ECO:0000313" key="1">
    <source>
        <dbReference type="EMBL" id="VDM96358.1"/>
    </source>
</evidence>
<proteinExistence type="predicted"/>
<dbReference type="EMBL" id="UYYF01000118">
    <property type="protein sequence ID" value="VDM96358.1"/>
    <property type="molecule type" value="Genomic_DNA"/>
</dbReference>
<dbReference type="WBParaSite" id="TCLT_0000110201-mRNA-1">
    <property type="protein sequence ID" value="TCLT_0000110201-mRNA-1"/>
    <property type="gene ID" value="TCLT_0000110201"/>
</dbReference>
<dbReference type="Proteomes" id="UP000276776">
    <property type="component" value="Unassembled WGS sequence"/>
</dbReference>
<evidence type="ECO:0000313" key="3">
    <source>
        <dbReference type="WBParaSite" id="TCLT_0000110201-mRNA-1"/>
    </source>
</evidence>
<protein>
    <submittedName>
        <fullName evidence="1 3">Uncharacterized protein</fullName>
    </submittedName>
</protein>
<keyword evidence="2" id="KW-1185">Reference proteome</keyword>
<dbReference type="AlphaFoldDB" id="A0A0N5CLV0"/>
<evidence type="ECO:0000313" key="2">
    <source>
        <dbReference type="Proteomes" id="UP000276776"/>
    </source>
</evidence>
<accession>A0A0N5CLV0</accession>
<reference evidence="1 2" key="2">
    <citation type="submission" date="2018-11" db="EMBL/GenBank/DDBJ databases">
        <authorList>
            <consortium name="Pathogen Informatics"/>
        </authorList>
    </citation>
    <scope>NUCLEOTIDE SEQUENCE [LARGE SCALE GENOMIC DNA]</scope>
</reference>
<gene>
    <name evidence="1" type="ORF">TCLT_LOCUS1103</name>
</gene>
<reference evidence="3" key="1">
    <citation type="submission" date="2017-02" db="UniProtKB">
        <authorList>
            <consortium name="WormBaseParasite"/>
        </authorList>
    </citation>
    <scope>IDENTIFICATION</scope>
</reference>
<organism evidence="3">
    <name type="scientific">Thelazia callipaeda</name>
    <name type="common">Oriental eyeworm</name>
    <name type="synonym">Parasitic nematode</name>
    <dbReference type="NCBI Taxonomy" id="103827"/>
    <lineage>
        <taxon>Eukaryota</taxon>
        <taxon>Metazoa</taxon>
        <taxon>Ecdysozoa</taxon>
        <taxon>Nematoda</taxon>
        <taxon>Chromadorea</taxon>
        <taxon>Rhabditida</taxon>
        <taxon>Spirurina</taxon>
        <taxon>Spiruromorpha</taxon>
        <taxon>Thelazioidea</taxon>
        <taxon>Thelaziidae</taxon>
        <taxon>Thelazia</taxon>
    </lineage>
</organism>
<dbReference type="OrthoDB" id="5838752at2759"/>
<sequence length="67" mass="7876">MSPIHRRNTASYRSEYPYGDLRIDKKTGEEYNPCHSFVEPCFGIPVDEYRKNKGNNQLLINVEFHSI</sequence>